<feature type="domain" description="Response regulatory" evidence="9">
    <location>
        <begin position="1"/>
        <end position="118"/>
    </location>
</feature>
<dbReference type="OrthoDB" id="9781208at2"/>
<dbReference type="CDD" id="cd00082">
    <property type="entry name" value="HisKA"/>
    <property type="match status" value="1"/>
</dbReference>
<proteinExistence type="predicted"/>
<dbReference type="PANTHER" id="PTHR43304:SF1">
    <property type="entry name" value="PAC DOMAIN-CONTAINING PROTEIN"/>
    <property type="match status" value="1"/>
</dbReference>
<evidence type="ECO:0000256" key="4">
    <source>
        <dbReference type="ARBA" id="ARBA00022679"/>
    </source>
</evidence>
<dbReference type="Proteomes" id="UP000199580">
    <property type="component" value="Unassembled WGS sequence"/>
</dbReference>
<feature type="domain" description="Histidine kinase" evidence="8">
    <location>
        <begin position="179"/>
        <end position="403"/>
    </location>
</feature>
<keyword evidence="5 10" id="KW-0418">Kinase</keyword>
<dbReference type="InterPro" id="IPR005467">
    <property type="entry name" value="His_kinase_dom"/>
</dbReference>
<evidence type="ECO:0000256" key="2">
    <source>
        <dbReference type="ARBA" id="ARBA00012438"/>
    </source>
</evidence>
<dbReference type="Pfam" id="PF00072">
    <property type="entry name" value="Response_reg"/>
    <property type="match status" value="1"/>
</dbReference>
<dbReference type="PRINTS" id="PR00344">
    <property type="entry name" value="BCTRLSENSOR"/>
</dbReference>
<dbReference type="Gene3D" id="3.30.565.10">
    <property type="entry name" value="Histidine kinase-like ATPase, C-terminal domain"/>
    <property type="match status" value="1"/>
</dbReference>
<dbReference type="GO" id="GO:0000155">
    <property type="term" value="F:phosphorelay sensor kinase activity"/>
    <property type="evidence" value="ECO:0007669"/>
    <property type="project" value="InterPro"/>
</dbReference>
<dbReference type="InterPro" id="IPR011006">
    <property type="entry name" value="CheY-like_superfamily"/>
</dbReference>
<dbReference type="InterPro" id="IPR003661">
    <property type="entry name" value="HisK_dim/P_dom"/>
</dbReference>
<dbReference type="AlphaFoldDB" id="A0A1G8YKP2"/>
<dbReference type="Gene3D" id="1.10.287.130">
    <property type="match status" value="1"/>
</dbReference>
<feature type="coiled-coil region" evidence="7">
    <location>
        <begin position="131"/>
        <end position="165"/>
    </location>
</feature>
<dbReference type="InterPro" id="IPR004358">
    <property type="entry name" value="Sig_transdc_His_kin-like_C"/>
</dbReference>
<dbReference type="PROSITE" id="PS50109">
    <property type="entry name" value="HIS_KIN"/>
    <property type="match status" value="1"/>
</dbReference>
<feature type="modified residue" description="4-aspartylphosphate" evidence="6">
    <location>
        <position position="50"/>
    </location>
</feature>
<dbReference type="SMART" id="SM00448">
    <property type="entry name" value="REC"/>
    <property type="match status" value="1"/>
</dbReference>
<evidence type="ECO:0000313" key="11">
    <source>
        <dbReference type="Proteomes" id="UP000199580"/>
    </source>
</evidence>
<dbReference type="InterPro" id="IPR052162">
    <property type="entry name" value="Sensor_kinase/Photoreceptor"/>
</dbReference>
<keyword evidence="4" id="KW-0808">Transferase</keyword>
<dbReference type="PANTHER" id="PTHR43304">
    <property type="entry name" value="PHYTOCHROME-LIKE PROTEIN CPH1"/>
    <property type="match status" value="1"/>
</dbReference>
<dbReference type="SUPFAM" id="SSF47384">
    <property type="entry name" value="Homodimeric domain of signal transducing histidine kinase"/>
    <property type="match status" value="1"/>
</dbReference>
<keyword evidence="3 6" id="KW-0597">Phosphoprotein</keyword>
<keyword evidence="7" id="KW-0175">Coiled coil</keyword>
<dbReference type="SMART" id="SM00388">
    <property type="entry name" value="HisKA"/>
    <property type="match status" value="1"/>
</dbReference>
<reference evidence="10 11" key="1">
    <citation type="submission" date="2016-10" db="EMBL/GenBank/DDBJ databases">
        <authorList>
            <person name="de Groot N.N."/>
        </authorList>
    </citation>
    <scope>NUCLEOTIDE SEQUENCE [LARGE SCALE GENOMIC DNA]</scope>
    <source>
        <strain evidence="10 11">CGMCC 1.10076</strain>
    </source>
</reference>
<dbReference type="PROSITE" id="PS50110">
    <property type="entry name" value="RESPONSE_REGULATORY"/>
    <property type="match status" value="1"/>
</dbReference>
<dbReference type="Pfam" id="PF00512">
    <property type="entry name" value="HisKA"/>
    <property type="match status" value="1"/>
</dbReference>
<dbReference type="EC" id="2.7.13.3" evidence="2"/>
<dbReference type="InterPro" id="IPR001789">
    <property type="entry name" value="Sig_transdc_resp-reg_receiver"/>
</dbReference>
<dbReference type="SUPFAM" id="SSF55874">
    <property type="entry name" value="ATPase domain of HSP90 chaperone/DNA topoisomerase II/histidine kinase"/>
    <property type="match status" value="1"/>
</dbReference>
<evidence type="ECO:0000256" key="7">
    <source>
        <dbReference type="SAM" id="Coils"/>
    </source>
</evidence>
<gene>
    <name evidence="10" type="ORF">SAMN04487935_2369</name>
</gene>
<dbReference type="EMBL" id="FNEZ01000003">
    <property type="protein sequence ID" value="SDK03237.1"/>
    <property type="molecule type" value="Genomic_DNA"/>
</dbReference>
<dbReference type="SUPFAM" id="SSF52172">
    <property type="entry name" value="CheY-like"/>
    <property type="match status" value="1"/>
</dbReference>
<accession>A0A1G8YKP2</accession>
<protein>
    <recommendedName>
        <fullName evidence="2">histidine kinase</fullName>
        <ecNumber evidence="2">2.7.13.3</ecNumber>
    </recommendedName>
</protein>
<evidence type="ECO:0000256" key="3">
    <source>
        <dbReference type="ARBA" id="ARBA00022553"/>
    </source>
</evidence>
<dbReference type="Gene3D" id="3.40.50.2300">
    <property type="match status" value="1"/>
</dbReference>
<organism evidence="10 11">
    <name type="scientific">Flavobacterium noncentrifugens</name>
    <dbReference type="NCBI Taxonomy" id="1128970"/>
    <lineage>
        <taxon>Bacteria</taxon>
        <taxon>Pseudomonadati</taxon>
        <taxon>Bacteroidota</taxon>
        <taxon>Flavobacteriia</taxon>
        <taxon>Flavobacteriales</taxon>
        <taxon>Flavobacteriaceae</taxon>
        <taxon>Flavobacterium</taxon>
    </lineage>
</organism>
<sequence>MILIVDDKKENILPLQKILQLHGLESDAAESGEEALKKILKRNYALIIMDVQMPGMDGFEVVETLSGSNRTKDIPVIFLSAINKEKKYISKGYETGAVDYITKPVDPDLLILKVKTFLKLYHQQNELKATRDLLTKEIEIRKEAQENLEEKVAERTRELLFKNEELELRNHELQQFAWVVSHDLKEPIRKIEIFVRLIKERFLSDDAVAVDYIDRTISASERMTRLISDLLEFSRLSSNVVPKSTDLNEIITEVLADLDYLAEQKNATVNTQKLPVIEGVPSQLRQIFQNLIGNALKFSKPGIAPEINIECERISEKSFESDITSNGKFWRITVTDNGIGFDEVYLDKIFVIFQRLNDRESYEGTGIGLAIAKKIIEKHNGLISAKSQIGIGSSFMIILPVENNL</sequence>
<comment type="catalytic activity">
    <reaction evidence="1">
        <text>ATP + protein L-histidine = ADP + protein N-phospho-L-histidine.</text>
        <dbReference type="EC" id="2.7.13.3"/>
    </reaction>
</comment>
<dbReference type="InterPro" id="IPR036097">
    <property type="entry name" value="HisK_dim/P_sf"/>
</dbReference>
<evidence type="ECO:0000313" key="10">
    <source>
        <dbReference type="EMBL" id="SDK03237.1"/>
    </source>
</evidence>
<dbReference type="STRING" id="1128970.SAMN04487935_2369"/>
<dbReference type="InterPro" id="IPR003594">
    <property type="entry name" value="HATPase_dom"/>
</dbReference>
<evidence type="ECO:0000256" key="6">
    <source>
        <dbReference type="PROSITE-ProRule" id="PRU00169"/>
    </source>
</evidence>
<dbReference type="SMART" id="SM00387">
    <property type="entry name" value="HATPase_c"/>
    <property type="match status" value="1"/>
</dbReference>
<name>A0A1G8YKP2_9FLAO</name>
<dbReference type="FunFam" id="3.30.565.10:FF:000006">
    <property type="entry name" value="Sensor histidine kinase WalK"/>
    <property type="match status" value="1"/>
</dbReference>
<keyword evidence="11" id="KW-1185">Reference proteome</keyword>
<dbReference type="RefSeq" id="WP_091395621.1">
    <property type="nucleotide sequence ID" value="NZ_BKAI01000006.1"/>
</dbReference>
<dbReference type="InterPro" id="IPR036890">
    <property type="entry name" value="HATPase_C_sf"/>
</dbReference>
<evidence type="ECO:0000259" key="8">
    <source>
        <dbReference type="PROSITE" id="PS50109"/>
    </source>
</evidence>
<dbReference type="Pfam" id="PF02518">
    <property type="entry name" value="HATPase_c"/>
    <property type="match status" value="1"/>
</dbReference>
<evidence type="ECO:0000256" key="5">
    <source>
        <dbReference type="ARBA" id="ARBA00022777"/>
    </source>
</evidence>
<evidence type="ECO:0000259" key="9">
    <source>
        <dbReference type="PROSITE" id="PS50110"/>
    </source>
</evidence>
<evidence type="ECO:0000256" key="1">
    <source>
        <dbReference type="ARBA" id="ARBA00000085"/>
    </source>
</evidence>